<evidence type="ECO:0000256" key="1">
    <source>
        <dbReference type="ARBA" id="ARBA00010617"/>
    </source>
</evidence>
<proteinExistence type="inferred from homology"/>
<dbReference type="PROSITE" id="PS00086">
    <property type="entry name" value="CYTOCHROME_P450"/>
    <property type="match status" value="1"/>
</dbReference>
<dbReference type="InterPro" id="IPR017972">
    <property type="entry name" value="Cyt_P450_CS"/>
</dbReference>
<dbReference type="AlphaFoldDB" id="A0A6J7F8N0"/>
<dbReference type="GO" id="GO:0020037">
    <property type="term" value="F:heme binding"/>
    <property type="evidence" value="ECO:0007669"/>
    <property type="project" value="InterPro"/>
</dbReference>
<evidence type="ECO:0000313" key="7">
    <source>
        <dbReference type="EMBL" id="CAB4543536.1"/>
    </source>
</evidence>
<dbReference type="EMBL" id="CAEZYU010000184">
    <property type="protein sequence ID" value="CAB4763251.1"/>
    <property type="molecule type" value="Genomic_DNA"/>
</dbReference>
<keyword evidence="4" id="KW-0560">Oxidoreductase</keyword>
<evidence type="ECO:0000256" key="2">
    <source>
        <dbReference type="ARBA" id="ARBA00022617"/>
    </source>
</evidence>
<organism evidence="9">
    <name type="scientific">freshwater metagenome</name>
    <dbReference type="NCBI Taxonomy" id="449393"/>
    <lineage>
        <taxon>unclassified sequences</taxon>
        <taxon>metagenomes</taxon>
        <taxon>ecological metagenomes</taxon>
    </lineage>
</organism>
<keyword evidence="2" id="KW-0349">Heme</keyword>
<dbReference type="InterPro" id="IPR002397">
    <property type="entry name" value="Cyt_P450_B"/>
</dbReference>
<dbReference type="GO" id="GO:0005506">
    <property type="term" value="F:iron ion binding"/>
    <property type="evidence" value="ECO:0007669"/>
    <property type="project" value="InterPro"/>
</dbReference>
<dbReference type="FunFam" id="1.10.630.10:FF:000018">
    <property type="entry name" value="Cytochrome P450 monooxygenase"/>
    <property type="match status" value="1"/>
</dbReference>
<dbReference type="EMBL" id="CAEZSF010000112">
    <property type="protein sequence ID" value="CAB4543536.1"/>
    <property type="molecule type" value="Genomic_DNA"/>
</dbReference>
<dbReference type="PANTHER" id="PTHR46696:SF1">
    <property type="entry name" value="CYTOCHROME P450 YJIB-RELATED"/>
    <property type="match status" value="1"/>
</dbReference>
<dbReference type="Pfam" id="PF00067">
    <property type="entry name" value="p450"/>
    <property type="match status" value="1"/>
</dbReference>
<dbReference type="PRINTS" id="PR00359">
    <property type="entry name" value="BP450"/>
</dbReference>
<keyword evidence="6" id="KW-0503">Monooxygenase</keyword>
<dbReference type="InterPro" id="IPR036396">
    <property type="entry name" value="Cyt_P450_sf"/>
</dbReference>
<protein>
    <submittedName>
        <fullName evidence="9">Unannotated protein</fullName>
    </submittedName>
</protein>
<dbReference type="GO" id="GO:0004497">
    <property type="term" value="F:monooxygenase activity"/>
    <property type="evidence" value="ECO:0007669"/>
    <property type="project" value="UniProtKB-KW"/>
</dbReference>
<gene>
    <name evidence="7" type="ORF">UFOPK1358_01168</name>
    <name evidence="8" type="ORF">UFOPK2766_02356</name>
    <name evidence="9" type="ORF">UFOPK3519_00295</name>
</gene>
<dbReference type="EMBL" id="CAFBMG010000012">
    <property type="protein sequence ID" value="CAB4891351.1"/>
    <property type="molecule type" value="Genomic_DNA"/>
</dbReference>
<comment type="similarity">
    <text evidence="1">Belongs to the cytochrome P450 family.</text>
</comment>
<dbReference type="CDD" id="cd20625">
    <property type="entry name" value="CYP164-like"/>
    <property type="match status" value="1"/>
</dbReference>
<accession>A0A6J7F8N0</accession>
<dbReference type="InterPro" id="IPR001128">
    <property type="entry name" value="Cyt_P450"/>
</dbReference>
<sequence>MTPEEADELLDFTIQTNEGRQDPYPAYRQLRDSPSRWRSEAGSIVLTGYNDCLEVLRHPKLGRAEADMDLPLSIAGNERQISEEKTTMLLINPPDHTRIRSLVSRAFTPRRVEELRSTIEDLLLPVLDRFVAQGGGDVMADLAVPYPVAVISELLGVPKEGNEHILPLVRSLTALIDPAATPELTAQGEAAGLEIALYFIDLVEKKRANPDDRLLSALIQVEEAGDKLSIEELITNTVLLYAAGFETTSNLIGNGLLLLLKNPDQMQRLREEPDLMAPAILEMLRADSPVQMNVRVALETVELFGEFHPRGSSFVVLQSCGNHDSSVYPQADKFDIARFTQPEAPQPLSFGWGAHHCLGAHLARAEGEIVFRSLLERFSDMQIDSTSMLTAEPVFRPSFTLRGLESLPIQVKESPSLGATSGDPAPA</sequence>
<dbReference type="PANTHER" id="PTHR46696">
    <property type="entry name" value="P450, PUTATIVE (EUROFUNG)-RELATED"/>
    <property type="match status" value="1"/>
</dbReference>
<evidence type="ECO:0000256" key="4">
    <source>
        <dbReference type="ARBA" id="ARBA00023002"/>
    </source>
</evidence>
<dbReference type="Gene3D" id="1.10.630.10">
    <property type="entry name" value="Cytochrome P450"/>
    <property type="match status" value="1"/>
</dbReference>
<keyword evidence="3" id="KW-0479">Metal-binding</keyword>
<evidence type="ECO:0000313" key="9">
    <source>
        <dbReference type="EMBL" id="CAB4891351.1"/>
    </source>
</evidence>
<evidence type="ECO:0000313" key="8">
    <source>
        <dbReference type="EMBL" id="CAB4763251.1"/>
    </source>
</evidence>
<keyword evidence="5" id="KW-0408">Iron</keyword>
<dbReference type="SUPFAM" id="SSF48264">
    <property type="entry name" value="Cytochrome P450"/>
    <property type="match status" value="1"/>
</dbReference>
<dbReference type="GO" id="GO:0016705">
    <property type="term" value="F:oxidoreductase activity, acting on paired donors, with incorporation or reduction of molecular oxygen"/>
    <property type="evidence" value="ECO:0007669"/>
    <property type="project" value="InterPro"/>
</dbReference>
<evidence type="ECO:0000256" key="3">
    <source>
        <dbReference type="ARBA" id="ARBA00022723"/>
    </source>
</evidence>
<reference evidence="9" key="1">
    <citation type="submission" date="2020-05" db="EMBL/GenBank/DDBJ databases">
        <authorList>
            <person name="Chiriac C."/>
            <person name="Salcher M."/>
            <person name="Ghai R."/>
            <person name="Kavagutti S V."/>
        </authorList>
    </citation>
    <scope>NUCLEOTIDE SEQUENCE</scope>
</reference>
<evidence type="ECO:0000256" key="5">
    <source>
        <dbReference type="ARBA" id="ARBA00023004"/>
    </source>
</evidence>
<name>A0A6J7F8N0_9ZZZZ</name>
<evidence type="ECO:0000256" key="6">
    <source>
        <dbReference type="ARBA" id="ARBA00023033"/>
    </source>
</evidence>